<keyword evidence="1" id="KW-0812">Transmembrane</keyword>
<proteinExistence type="predicted"/>
<keyword evidence="1" id="KW-1133">Transmembrane helix</keyword>
<feature type="transmembrane region" description="Helical" evidence="1">
    <location>
        <begin position="7"/>
        <end position="27"/>
    </location>
</feature>
<evidence type="ECO:0000313" key="2">
    <source>
        <dbReference type="EMBL" id="MBX26938.1"/>
    </source>
</evidence>
<name>A0A2P2M9N2_RHIMU</name>
<keyword evidence="1" id="KW-0472">Membrane</keyword>
<protein>
    <submittedName>
        <fullName evidence="2">Phosphoglycolate phosphatase</fullName>
    </submittedName>
</protein>
<sequence length="29" mass="3571">MFCFTKLCMISMLSICLFFFFFAMRLLHK</sequence>
<dbReference type="AlphaFoldDB" id="A0A2P2M9N2"/>
<accession>A0A2P2M9N2</accession>
<evidence type="ECO:0000256" key="1">
    <source>
        <dbReference type="SAM" id="Phobius"/>
    </source>
</evidence>
<reference evidence="2" key="1">
    <citation type="submission" date="2018-02" db="EMBL/GenBank/DDBJ databases">
        <title>Rhizophora mucronata_Transcriptome.</title>
        <authorList>
            <person name="Meera S.P."/>
            <person name="Sreeshan A."/>
            <person name="Augustine A."/>
        </authorList>
    </citation>
    <scope>NUCLEOTIDE SEQUENCE</scope>
    <source>
        <tissue evidence="2">Leaf</tissue>
    </source>
</reference>
<organism evidence="2">
    <name type="scientific">Rhizophora mucronata</name>
    <name type="common">Asiatic mangrove</name>
    <dbReference type="NCBI Taxonomy" id="61149"/>
    <lineage>
        <taxon>Eukaryota</taxon>
        <taxon>Viridiplantae</taxon>
        <taxon>Streptophyta</taxon>
        <taxon>Embryophyta</taxon>
        <taxon>Tracheophyta</taxon>
        <taxon>Spermatophyta</taxon>
        <taxon>Magnoliopsida</taxon>
        <taxon>eudicotyledons</taxon>
        <taxon>Gunneridae</taxon>
        <taxon>Pentapetalae</taxon>
        <taxon>rosids</taxon>
        <taxon>fabids</taxon>
        <taxon>Malpighiales</taxon>
        <taxon>Rhizophoraceae</taxon>
        <taxon>Rhizophora</taxon>
    </lineage>
</organism>
<dbReference type="EMBL" id="GGEC01046454">
    <property type="protein sequence ID" value="MBX26938.1"/>
    <property type="molecule type" value="Transcribed_RNA"/>
</dbReference>